<evidence type="ECO:0000259" key="1">
    <source>
        <dbReference type="Pfam" id="PF00850"/>
    </source>
</evidence>
<dbReference type="GO" id="GO:0031507">
    <property type="term" value="P:heterochromatin formation"/>
    <property type="evidence" value="ECO:0007669"/>
    <property type="project" value="TreeGrafter"/>
</dbReference>
<dbReference type="PANTHER" id="PTHR10625">
    <property type="entry name" value="HISTONE DEACETYLASE HDAC1-RELATED"/>
    <property type="match status" value="1"/>
</dbReference>
<dbReference type="InterPro" id="IPR023801">
    <property type="entry name" value="His_deacetylse_dom"/>
</dbReference>
<dbReference type="InterPro" id="IPR037138">
    <property type="entry name" value="His_deacetylse_dom_sf"/>
</dbReference>
<dbReference type="SUPFAM" id="SSF52768">
    <property type="entry name" value="Arginase/deacetylase"/>
    <property type="match status" value="1"/>
</dbReference>
<dbReference type="PRINTS" id="PR01271">
    <property type="entry name" value="HISDACETLASE"/>
</dbReference>
<dbReference type="Pfam" id="PF00850">
    <property type="entry name" value="Hist_deacetyl"/>
    <property type="match status" value="1"/>
</dbReference>
<feature type="domain" description="Histone deacetylase" evidence="1">
    <location>
        <begin position="3"/>
        <end position="114"/>
    </location>
</feature>
<dbReference type="AlphaFoldDB" id="A0A0L0F501"/>
<keyword evidence="3" id="KW-1185">Reference proteome</keyword>
<dbReference type="EMBL" id="KQ248326">
    <property type="protein sequence ID" value="KNC71674.1"/>
    <property type="molecule type" value="Genomic_DNA"/>
</dbReference>
<dbReference type="InterPro" id="IPR023696">
    <property type="entry name" value="Ureohydrolase_dom_sf"/>
</dbReference>
<sequence length="115" mass="12466">MTCVEPQKATKQEMAAFHTDEYISFLESVTTKPIASDAAKLYMHNVFEDCPVFPGLYDFCRSSAGSSIGGAVALNCRDSVIAINWSGGLHHAMRSAASGFCYVNDIVLAILELLK</sequence>
<dbReference type="Proteomes" id="UP000054560">
    <property type="component" value="Unassembled WGS sequence"/>
</dbReference>
<dbReference type="InterPro" id="IPR003084">
    <property type="entry name" value="HDAC_I/II"/>
</dbReference>
<evidence type="ECO:0000313" key="3">
    <source>
        <dbReference type="Proteomes" id="UP000054560"/>
    </source>
</evidence>
<organism evidence="2 3">
    <name type="scientific">Sphaeroforma arctica JP610</name>
    <dbReference type="NCBI Taxonomy" id="667725"/>
    <lineage>
        <taxon>Eukaryota</taxon>
        <taxon>Ichthyosporea</taxon>
        <taxon>Ichthyophonida</taxon>
        <taxon>Sphaeroforma</taxon>
    </lineage>
</organism>
<dbReference type="RefSeq" id="XP_014145576.1">
    <property type="nucleotide sequence ID" value="XM_014290101.1"/>
</dbReference>
<proteinExistence type="predicted"/>
<dbReference type="OrthoDB" id="1918432at2759"/>
<dbReference type="GeneID" id="25916290"/>
<reference evidence="2 3" key="1">
    <citation type="submission" date="2011-02" db="EMBL/GenBank/DDBJ databases">
        <title>The Genome Sequence of Sphaeroforma arctica JP610.</title>
        <authorList>
            <consortium name="The Broad Institute Genome Sequencing Platform"/>
            <person name="Russ C."/>
            <person name="Cuomo C."/>
            <person name="Young S.K."/>
            <person name="Zeng Q."/>
            <person name="Gargeya S."/>
            <person name="Alvarado L."/>
            <person name="Berlin A."/>
            <person name="Chapman S.B."/>
            <person name="Chen Z."/>
            <person name="Freedman E."/>
            <person name="Gellesch M."/>
            <person name="Goldberg J."/>
            <person name="Griggs A."/>
            <person name="Gujja S."/>
            <person name="Heilman E."/>
            <person name="Heiman D."/>
            <person name="Howarth C."/>
            <person name="Mehta T."/>
            <person name="Neiman D."/>
            <person name="Pearson M."/>
            <person name="Roberts A."/>
            <person name="Saif S."/>
            <person name="Shea T."/>
            <person name="Shenoy N."/>
            <person name="Sisk P."/>
            <person name="Stolte C."/>
            <person name="Sykes S."/>
            <person name="White J."/>
            <person name="Yandava C."/>
            <person name="Burger G."/>
            <person name="Gray M.W."/>
            <person name="Holland P.W.H."/>
            <person name="King N."/>
            <person name="Lang F.B.F."/>
            <person name="Roger A.J."/>
            <person name="Ruiz-Trillo I."/>
            <person name="Haas B."/>
            <person name="Nusbaum C."/>
            <person name="Birren B."/>
        </authorList>
    </citation>
    <scope>NUCLEOTIDE SEQUENCE [LARGE SCALE GENOMIC DNA]</scope>
    <source>
        <strain evidence="2 3">JP610</strain>
    </source>
</reference>
<dbReference type="STRING" id="667725.A0A0L0F501"/>
<dbReference type="GO" id="GO:0004407">
    <property type="term" value="F:histone deacetylase activity"/>
    <property type="evidence" value="ECO:0007669"/>
    <property type="project" value="InterPro"/>
</dbReference>
<dbReference type="Gene3D" id="3.40.800.20">
    <property type="entry name" value="Histone deacetylase domain"/>
    <property type="match status" value="1"/>
</dbReference>
<evidence type="ECO:0000313" key="2">
    <source>
        <dbReference type="EMBL" id="KNC71674.1"/>
    </source>
</evidence>
<protein>
    <recommendedName>
        <fullName evidence="1">Histone deacetylase domain-containing protein</fullName>
    </recommendedName>
</protein>
<accession>A0A0L0F501</accession>
<dbReference type="eggNOG" id="KOG1342">
    <property type="taxonomic scope" value="Eukaryota"/>
</dbReference>
<dbReference type="PANTHER" id="PTHR10625:SF10">
    <property type="entry name" value="HISTONE DEACETYLASE HDAC1"/>
    <property type="match status" value="1"/>
</dbReference>
<name>A0A0L0F501_9EUKA</name>
<gene>
    <name evidence="2" type="ORF">SARC_15786</name>
</gene>